<gene>
    <name evidence="8" type="ORF">TRSC58_06936</name>
</gene>
<feature type="domain" description="Kinesin motor" evidence="7">
    <location>
        <begin position="1"/>
        <end position="165"/>
    </location>
</feature>
<evidence type="ECO:0000256" key="2">
    <source>
        <dbReference type="ARBA" id="ARBA00023054"/>
    </source>
</evidence>
<evidence type="ECO:0000259" key="7">
    <source>
        <dbReference type="PROSITE" id="PS50067"/>
    </source>
</evidence>
<dbReference type="SMART" id="SM00129">
    <property type="entry name" value="KISc"/>
    <property type="match status" value="1"/>
</dbReference>
<dbReference type="Pfam" id="PF00225">
    <property type="entry name" value="Kinesin"/>
    <property type="match status" value="1"/>
</dbReference>
<dbReference type="InterPro" id="IPR001752">
    <property type="entry name" value="Kinesin_motor_dom"/>
</dbReference>
<sequence>MGCTSRLLSTPQEFMQFYRAGNERRVVTATAMNPESSRGHTALMINIASEDPNDPAGRKMRGKITFIDLAGYERFSKTGITSDNPIMKDEAKCINASLLALGHVVTALSSGYQHIPWRDSKLTRILQDSIGGRSRTSIILTVGPSSDHLYETTNTLQFGLRAMSVKVSAKKSVVVNYEKLARNLQMLLDEKEERIALLEVQIAGRDAERAELMERYNEQRAELDLRYEKDMANLVAKNASPEQIQYLNEVYKVEVENLHEQRDEEIKYKEEVHSKEITKLLRQQSEQEAKRRAEMKLAQERIIEDFQKKLDDARQGKNEDIVNVLRQLSEKDSLLASRANDTARLHEHIEVLTEQIKEMGGTPVEEAVFPETFIDVGQVEEIQKRLGAELDWHRDKEAQLYAEVERLSKISSERVEEINKLHDENTQLRQYLTKSGIELSDADDVTKFLRERRSRMVDSSEMETLRVTMQADLDELRAHNAELTREVERLKEERAQQSVPLTARIFGTARGSGGTGRGPPPLAPPLASGRGASQLRQYFLSADETRTTELASQADASKKAVKQLSDQLAFSMQEKKSLMERVRSLEAEMTANGLVVPQPYVPPIKLGATALSPVPPLAIPSVPEVAPDTDLNLLLKVKDAEVDEFMETIERQQYLLATARANDEHYKQVTSHLRQLIESAELPVPEFQSIPLPVDSIAVDDYMNLLRAVRESERKMAVHFIERDGKDSAGIEALLEEKDQELHLKDELVVEHASKMQFMAKVCIRLKVQLERLGITPCCQLPDSYKELM</sequence>
<dbReference type="Gene3D" id="3.40.850.10">
    <property type="entry name" value="Kinesin motor domain"/>
    <property type="match status" value="1"/>
</dbReference>
<keyword evidence="2 5" id="KW-0175">Coiled coil</keyword>
<dbReference type="EMBL" id="AUPL01006936">
    <property type="protein sequence ID" value="ESL05417.1"/>
    <property type="molecule type" value="Genomic_DNA"/>
</dbReference>
<reference evidence="8 9" key="1">
    <citation type="submission" date="2013-07" db="EMBL/GenBank/DDBJ databases">
        <authorList>
            <person name="Stoco P.H."/>
            <person name="Wagner G."/>
            <person name="Gerber A."/>
            <person name="Zaha A."/>
            <person name="Thompson C."/>
            <person name="Bartholomeu D.C."/>
            <person name="Luckemeyer D.D."/>
            <person name="Bahia D."/>
            <person name="Loreto E."/>
            <person name="Prestes E.B."/>
            <person name="Lima F.M."/>
            <person name="Rodrigues-Luiz G."/>
            <person name="Vallejo G.A."/>
            <person name="Filho J.F."/>
            <person name="Monteiro K.M."/>
            <person name="Tyler K.M."/>
            <person name="de Almeida L.G."/>
            <person name="Ortiz M.F."/>
            <person name="Siervo M.A."/>
            <person name="de Moraes M.H."/>
            <person name="Cunha O.L."/>
            <person name="Mendonca-Neto R."/>
            <person name="Silva R."/>
            <person name="Teixeira S.M."/>
            <person name="Murta S.M."/>
            <person name="Sincero T.C."/>
            <person name="Mendes T.A."/>
            <person name="Urmenyi T.P."/>
            <person name="Silva V.G."/>
            <person name="da Rocha W.D."/>
            <person name="Andersson B."/>
            <person name="Romanha A.J."/>
            <person name="Steindel M."/>
            <person name="de Vasconcelos A.T."/>
            <person name="Grisard E.C."/>
        </authorList>
    </citation>
    <scope>NUCLEOTIDE SEQUENCE [LARGE SCALE GENOMIC DNA]</scope>
    <source>
        <strain evidence="8 9">SC58</strain>
    </source>
</reference>
<evidence type="ECO:0000256" key="3">
    <source>
        <dbReference type="ARBA" id="ARBA00023175"/>
    </source>
</evidence>
<dbReference type="InterPro" id="IPR036961">
    <property type="entry name" value="Kinesin_motor_dom_sf"/>
</dbReference>
<dbReference type="PANTHER" id="PTHR47968:SF36">
    <property type="entry name" value="KINESIN HEAVY CHAIN ISOFORM X1"/>
    <property type="match status" value="1"/>
</dbReference>
<comment type="similarity">
    <text evidence="4">Belongs to the TRAFAC class myosin-kinesin ATPase superfamily. Kinesin family.</text>
</comment>
<dbReference type="GO" id="GO:0003777">
    <property type="term" value="F:microtubule motor activity"/>
    <property type="evidence" value="ECO:0007669"/>
    <property type="project" value="InterPro"/>
</dbReference>
<dbReference type="OrthoDB" id="3176171at2759"/>
<proteinExistence type="inferred from homology"/>
<evidence type="ECO:0000256" key="4">
    <source>
        <dbReference type="PROSITE-ProRule" id="PRU00283"/>
    </source>
</evidence>
<dbReference type="SUPFAM" id="SSF52540">
    <property type="entry name" value="P-loop containing nucleoside triphosphate hydrolases"/>
    <property type="match status" value="1"/>
</dbReference>
<feature type="coiled-coil region" evidence="5">
    <location>
        <begin position="561"/>
        <end position="588"/>
    </location>
</feature>
<dbReference type="PANTHER" id="PTHR47968">
    <property type="entry name" value="CENTROMERE PROTEIN E"/>
    <property type="match status" value="1"/>
</dbReference>
<dbReference type="InterPro" id="IPR027640">
    <property type="entry name" value="Kinesin-like_fam"/>
</dbReference>
<evidence type="ECO:0000313" key="9">
    <source>
        <dbReference type="Proteomes" id="UP000031737"/>
    </source>
</evidence>
<evidence type="ECO:0000313" key="8">
    <source>
        <dbReference type="EMBL" id="ESL05417.1"/>
    </source>
</evidence>
<comment type="caution">
    <text evidence="4">Lacks conserved residue(s) required for the propagation of feature annotation.</text>
</comment>
<dbReference type="PROSITE" id="PS50067">
    <property type="entry name" value="KINESIN_MOTOR_2"/>
    <property type="match status" value="1"/>
</dbReference>
<dbReference type="GO" id="GO:0007018">
    <property type="term" value="P:microtubule-based movement"/>
    <property type="evidence" value="ECO:0007669"/>
    <property type="project" value="InterPro"/>
</dbReference>
<feature type="coiled-coil region" evidence="5">
    <location>
        <begin position="466"/>
        <end position="496"/>
    </location>
</feature>
<dbReference type="PRINTS" id="PR00380">
    <property type="entry name" value="KINESINHEAVY"/>
</dbReference>
<organism evidence="8 9">
    <name type="scientific">Trypanosoma rangeli SC58</name>
    <dbReference type="NCBI Taxonomy" id="429131"/>
    <lineage>
        <taxon>Eukaryota</taxon>
        <taxon>Discoba</taxon>
        <taxon>Euglenozoa</taxon>
        <taxon>Kinetoplastea</taxon>
        <taxon>Metakinetoplastina</taxon>
        <taxon>Trypanosomatida</taxon>
        <taxon>Trypanosomatidae</taxon>
        <taxon>Trypanosoma</taxon>
        <taxon>Herpetosoma</taxon>
    </lineage>
</organism>
<keyword evidence="3" id="KW-0505">Motor protein</keyword>
<dbReference type="VEuPathDB" id="TriTrypDB:TRSC58_06936"/>
<dbReference type="GO" id="GO:0005874">
    <property type="term" value="C:microtubule"/>
    <property type="evidence" value="ECO:0007669"/>
    <property type="project" value="UniProtKB-KW"/>
</dbReference>
<dbReference type="InterPro" id="IPR027417">
    <property type="entry name" value="P-loop_NTPase"/>
</dbReference>
<evidence type="ECO:0000256" key="1">
    <source>
        <dbReference type="ARBA" id="ARBA00022701"/>
    </source>
</evidence>
<protein>
    <submittedName>
        <fullName evidence="8">Kinesin</fullName>
    </submittedName>
</protein>
<feature type="coiled-coil region" evidence="5">
    <location>
        <begin position="174"/>
        <end position="233"/>
    </location>
</feature>
<feature type="non-terminal residue" evidence="8">
    <location>
        <position position="789"/>
    </location>
</feature>
<accession>A0A061IWL0</accession>
<keyword evidence="1" id="KW-0493">Microtubule</keyword>
<dbReference type="GO" id="GO:0008017">
    <property type="term" value="F:microtubule binding"/>
    <property type="evidence" value="ECO:0007669"/>
    <property type="project" value="InterPro"/>
</dbReference>
<keyword evidence="9" id="KW-1185">Reference proteome</keyword>
<evidence type="ECO:0000256" key="5">
    <source>
        <dbReference type="SAM" id="Coils"/>
    </source>
</evidence>
<dbReference type="Proteomes" id="UP000031737">
    <property type="component" value="Unassembled WGS sequence"/>
</dbReference>
<feature type="region of interest" description="Disordered" evidence="6">
    <location>
        <begin position="508"/>
        <end position="529"/>
    </location>
</feature>
<dbReference type="GO" id="GO:0005524">
    <property type="term" value="F:ATP binding"/>
    <property type="evidence" value="ECO:0007669"/>
    <property type="project" value="InterPro"/>
</dbReference>
<dbReference type="AlphaFoldDB" id="A0A061IWL0"/>
<evidence type="ECO:0000256" key="6">
    <source>
        <dbReference type="SAM" id="MobiDB-lite"/>
    </source>
</evidence>
<comment type="caution">
    <text evidence="8">The sequence shown here is derived from an EMBL/GenBank/DDBJ whole genome shotgun (WGS) entry which is preliminary data.</text>
</comment>
<name>A0A061IWL0_TRYRA</name>